<feature type="transmembrane region" description="Helical" evidence="1">
    <location>
        <begin position="104"/>
        <end position="125"/>
    </location>
</feature>
<dbReference type="Proteomes" id="UP001139125">
    <property type="component" value="Unassembled WGS sequence"/>
</dbReference>
<dbReference type="AlphaFoldDB" id="A0A9X2L1Z3"/>
<evidence type="ECO:0000256" key="1">
    <source>
        <dbReference type="SAM" id="Phobius"/>
    </source>
</evidence>
<keyword evidence="1" id="KW-1133">Transmembrane helix</keyword>
<gene>
    <name evidence="2" type="ORF">NM125_04555</name>
</gene>
<keyword evidence="1" id="KW-0472">Membrane</keyword>
<comment type="caution">
    <text evidence="2">The sequence shown here is derived from an EMBL/GenBank/DDBJ whole genome shotgun (WGS) entry which is preliminary data.</text>
</comment>
<accession>A0A9X2L1Z3</accession>
<organism evidence="2 3">
    <name type="scientific">Gracilimonas sediminicola</name>
    <dbReference type="NCBI Taxonomy" id="2952158"/>
    <lineage>
        <taxon>Bacteria</taxon>
        <taxon>Pseudomonadati</taxon>
        <taxon>Balneolota</taxon>
        <taxon>Balneolia</taxon>
        <taxon>Balneolales</taxon>
        <taxon>Balneolaceae</taxon>
        <taxon>Gracilimonas</taxon>
    </lineage>
</organism>
<feature type="transmembrane region" description="Helical" evidence="1">
    <location>
        <begin position="131"/>
        <end position="150"/>
    </location>
</feature>
<dbReference type="RefSeq" id="WP_255133305.1">
    <property type="nucleotide sequence ID" value="NZ_JANDBC010000001.1"/>
</dbReference>
<keyword evidence="3" id="KW-1185">Reference proteome</keyword>
<evidence type="ECO:0000313" key="2">
    <source>
        <dbReference type="EMBL" id="MCP9290856.1"/>
    </source>
</evidence>
<keyword evidence="1" id="KW-0812">Transmembrane</keyword>
<feature type="transmembrane region" description="Helical" evidence="1">
    <location>
        <begin position="12"/>
        <end position="32"/>
    </location>
</feature>
<dbReference type="InterPro" id="IPR019206">
    <property type="entry name" value="DUF2085_TM"/>
</dbReference>
<proteinExistence type="predicted"/>
<name>A0A9X2L1Z3_9BACT</name>
<evidence type="ECO:0000313" key="3">
    <source>
        <dbReference type="Proteomes" id="UP001139125"/>
    </source>
</evidence>
<dbReference type="Pfam" id="PF09858">
    <property type="entry name" value="DUF2085"/>
    <property type="match status" value="1"/>
</dbReference>
<reference evidence="2" key="1">
    <citation type="submission" date="2022-06" db="EMBL/GenBank/DDBJ databases">
        <title>Gracilimonas sp. CAU 1638 isolated from sea sediment.</title>
        <authorList>
            <person name="Kim W."/>
        </authorList>
    </citation>
    <scope>NUCLEOTIDE SEQUENCE</scope>
    <source>
        <strain evidence="2">CAU 1638</strain>
    </source>
</reference>
<protein>
    <submittedName>
        <fullName evidence="2">DUF2085 domain-containing protein</fullName>
    </submittedName>
</protein>
<dbReference type="EMBL" id="JANDBC010000001">
    <property type="protein sequence ID" value="MCP9290856.1"/>
    <property type="molecule type" value="Genomic_DNA"/>
</dbReference>
<feature type="transmembrane region" description="Helical" evidence="1">
    <location>
        <begin position="73"/>
        <end position="92"/>
    </location>
</feature>
<sequence length="156" mass="17303">MWSLQAHNKLLYWSLLPALVFLVIAALGPGLFSSSPTAINSWQFAIFDVLCHQDPARSYTLSGVQMAVCARCFGIYGALFAGWILLPVYALLKKRGQNIEKGWLIAAILLNLVDVSGNYFGLWTNTLTSRFIMGALFGLPLAFILVHEFFTINNSE</sequence>